<accession>A0AAV5CAB7</accession>
<evidence type="ECO:0000313" key="3">
    <source>
        <dbReference type="Proteomes" id="UP001054889"/>
    </source>
</evidence>
<evidence type="ECO:0000313" key="2">
    <source>
        <dbReference type="EMBL" id="GJM95031.1"/>
    </source>
</evidence>
<comment type="caution">
    <text evidence="2">The sequence shown here is derived from an EMBL/GenBank/DDBJ whole genome shotgun (WGS) entry which is preliminary data.</text>
</comment>
<feature type="signal peptide" evidence="1">
    <location>
        <begin position="1"/>
        <end position="18"/>
    </location>
</feature>
<gene>
    <name evidence="2" type="primary">ga11724</name>
    <name evidence="2" type="ORF">PR202_ga11724</name>
</gene>
<sequence>MCPLLPLLLLHYYWLASPREQSLVGRGNPCPTAYRYLKTTASRECAIVNLESRVISKSKWVGGRITDSTIRTP</sequence>
<keyword evidence="3" id="KW-1185">Reference proteome</keyword>
<dbReference type="EMBL" id="BQKI01000005">
    <property type="protein sequence ID" value="GJM95031.1"/>
    <property type="molecule type" value="Genomic_DNA"/>
</dbReference>
<keyword evidence="1" id="KW-0732">Signal</keyword>
<feature type="chain" id="PRO_5043472907" description="Secreted protein" evidence="1">
    <location>
        <begin position="19"/>
        <end position="73"/>
    </location>
</feature>
<name>A0AAV5CAB7_ELECO</name>
<evidence type="ECO:0000256" key="1">
    <source>
        <dbReference type="SAM" id="SignalP"/>
    </source>
</evidence>
<proteinExistence type="predicted"/>
<reference evidence="2" key="2">
    <citation type="submission" date="2021-12" db="EMBL/GenBank/DDBJ databases">
        <title>Resequencing data analysis of finger millet.</title>
        <authorList>
            <person name="Hatakeyama M."/>
            <person name="Aluri S."/>
            <person name="Balachadran M.T."/>
            <person name="Sivarajan S.R."/>
            <person name="Poveda L."/>
            <person name="Shimizu-Inatsugi R."/>
            <person name="Schlapbach R."/>
            <person name="Sreeman S.M."/>
            <person name="Shimizu K.K."/>
        </authorList>
    </citation>
    <scope>NUCLEOTIDE SEQUENCE</scope>
</reference>
<reference evidence="2" key="1">
    <citation type="journal article" date="2018" name="DNA Res.">
        <title>Multiple hybrid de novo genome assembly of finger millet, an orphan allotetraploid crop.</title>
        <authorList>
            <person name="Hatakeyama M."/>
            <person name="Aluri S."/>
            <person name="Balachadran M.T."/>
            <person name="Sivarajan S.R."/>
            <person name="Patrignani A."/>
            <person name="Gruter S."/>
            <person name="Poveda L."/>
            <person name="Shimizu-Inatsugi R."/>
            <person name="Baeten J."/>
            <person name="Francoijs K.J."/>
            <person name="Nataraja K.N."/>
            <person name="Reddy Y.A.N."/>
            <person name="Phadnis S."/>
            <person name="Ravikumar R.L."/>
            <person name="Schlapbach R."/>
            <person name="Sreeman S.M."/>
            <person name="Shimizu K.K."/>
        </authorList>
    </citation>
    <scope>NUCLEOTIDE SEQUENCE</scope>
</reference>
<organism evidence="2 3">
    <name type="scientific">Eleusine coracana subsp. coracana</name>
    <dbReference type="NCBI Taxonomy" id="191504"/>
    <lineage>
        <taxon>Eukaryota</taxon>
        <taxon>Viridiplantae</taxon>
        <taxon>Streptophyta</taxon>
        <taxon>Embryophyta</taxon>
        <taxon>Tracheophyta</taxon>
        <taxon>Spermatophyta</taxon>
        <taxon>Magnoliopsida</taxon>
        <taxon>Liliopsida</taxon>
        <taxon>Poales</taxon>
        <taxon>Poaceae</taxon>
        <taxon>PACMAD clade</taxon>
        <taxon>Chloridoideae</taxon>
        <taxon>Cynodonteae</taxon>
        <taxon>Eleusininae</taxon>
        <taxon>Eleusine</taxon>
    </lineage>
</organism>
<evidence type="ECO:0008006" key="4">
    <source>
        <dbReference type="Google" id="ProtNLM"/>
    </source>
</evidence>
<protein>
    <recommendedName>
        <fullName evidence="4">Secreted protein</fullName>
    </recommendedName>
</protein>
<dbReference type="Proteomes" id="UP001054889">
    <property type="component" value="Unassembled WGS sequence"/>
</dbReference>
<dbReference type="AlphaFoldDB" id="A0AAV5CAB7"/>